<organism evidence="2 3">
    <name type="scientific">Thermus oshimai JL-2</name>
    <dbReference type="NCBI Taxonomy" id="751945"/>
    <lineage>
        <taxon>Bacteria</taxon>
        <taxon>Thermotogati</taxon>
        <taxon>Deinococcota</taxon>
        <taxon>Deinococci</taxon>
        <taxon>Thermales</taxon>
        <taxon>Thermaceae</taxon>
        <taxon>Thermus</taxon>
    </lineage>
</organism>
<dbReference type="InterPro" id="IPR036388">
    <property type="entry name" value="WH-like_DNA-bd_sf"/>
</dbReference>
<evidence type="ECO:0000313" key="2">
    <source>
        <dbReference type="EMBL" id="AFV76035.1"/>
    </source>
</evidence>
<evidence type="ECO:0000313" key="3">
    <source>
        <dbReference type="Proteomes" id="UP000000211"/>
    </source>
</evidence>
<dbReference type="InterPro" id="IPR036390">
    <property type="entry name" value="WH_DNA-bd_sf"/>
</dbReference>
<dbReference type="eggNOG" id="COG1846">
    <property type="taxonomic scope" value="Bacteria"/>
</dbReference>
<dbReference type="PRINTS" id="PR00598">
    <property type="entry name" value="HTHMARR"/>
</dbReference>
<dbReference type="PROSITE" id="PS50995">
    <property type="entry name" value="HTH_MARR_2"/>
    <property type="match status" value="1"/>
</dbReference>
<dbReference type="Gene3D" id="1.10.10.10">
    <property type="entry name" value="Winged helix-like DNA-binding domain superfamily/Winged helix DNA-binding domain"/>
    <property type="match status" value="1"/>
</dbReference>
<dbReference type="PANTHER" id="PTHR33164:SF43">
    <property type="entry name" value="HTH-TYPE TRANSCRIPTIONAL REPRESSOR YETL"/>
    <property type="match status" value="1"/>
</dbReference>
<dbReference type="KEGG" id="tos:Theos_0982"/>
<accession>K7QZ15</accession>
<dbReference type="Pfam" id="PF12802">
    <property type="entry name" value="MarR_2"/>
    <property type="match status" value="1"/>
</dbReference>
<dbReference type="HOGENOM" id="CLU_083287_27_8_0"/>
<dbReference type="GO" id="GO:0003700">
    <property type="term" value="F:DNA-binding transcription factor activity"/>
    <property type="evidence" value="ECO:0007669"/>
    <property type="project" value="InterPro"/>
</dbReference>
<dbReference type="OrthoDB" id="32523at2"/>
<reference evidence="2 3" key="1">
    <citation type="journal article" date="2013" name="Genome Announc.">
        <title>Whole Genome Sequencing of Thermus oshimai JL-2 and Thermus thermophilus JL-18, Incomplete Denitrifiers from the United States Great Basin.</title>
        <authorList>
            <person name="Murugapiran S.K."/>
            <person name="Huntemann M."/>
            <person name="Wei C.L."/>
            <person name="Han J."/>
            <person name="Detter J.C."/>
            <person name="Han C.S."/>
            <person name="Erkkila T.H."/>
            <person name="Teshima H."/>
            <person name="Chen A."/>
            <person name="Kyrpides N."/>
            <person name="Mavrommatis K."/>
            <person name="Markowitz V."/>
            <person name="Szeto E."/>
            <person name="Ivanova N."/>
            <person name="Pagani I."/>
            <person name="Lam J."/>
            <person name="McDonald A.I."/>
            <person name="Dodsworth J.A."/>
            <person name="Pati A."/>
            <person name="Goodwin L."/>
            <person name="Peters L."/>
            <person name="Pitluck S."/>
            <person name="Woyke T."/>
            <person name="Hedlund B.P."/>
        </authorList>
    </citation>
    <scope>NUCLEOTIDE SEQUENCE</scope>
    <source>
        <strain evidence="2 3">JL-2</strain>
    </source>
</reference>
<dbReference type="RefSeq" id="WP_016329226.1">
    <property type="nucleotide sequence ID" value="NC_019386.1"/>
</dbReference>
<name>K7QZ15_THEOS</name>
<dbReference type="Proteomes" id="UP000000211">
    <property type="component" value="Chromosome"/>
</dbReference>
<protein>
    <submittedName>
        <fullName evidence="2">Transcriptional regulator</fullName>
    </submittedName>
</protein>
<dbReference type="InterPro" id="IPR039422">
    <property type="entry name" value="MarR/SlyA-like"/>
</dbReference>
<dbReference type="EMBL" id="CP003249">
    <property type="protein sequence ID" value="AFV76035.1"/>
    <property type="molecule type" value="Genomic_DNA"/>
</dbReference>
<dbReference type="PATRIC" id="fig|751945.3.peg.976"/>
<sequence length="134" mass="15563">MVWELLARIWRLQRLLREEAEAGLKARGISGLEAWLLRVLKHHPHPTEAARRMGLPLPTVSHMVRRLEAQGLLLRAREEGDLRRYRLLLTPKGEAALEEAERLFAEALKRRLKRLDGEEEALLLKLLDRLLEDA</sequence>
<dbReference type="SUPFAM" id="SSF46785">
    <property type="entry name" value="Winged helix' DNA-binding domain"/>
    <property type="match status" value="1"/>
</dbReference>
<gene>
    <name evidence="2" type="ORF">Theos_0982</name>
</gene>
<dbReference type="InterPro" id="IPR000835">
    <property type="entry name" value="HTH_MarR-typ"/>
</dbReference>
<evidence type="ECO:0000259" key="1">
    <source>
        <dbReference type="PROSITE" id="PS50995"/>
    </source>
</evidence>
<dbReference type="PANTHER" id="PTHR33164">
    <property type="entry name" value="TRANSCRIPTIONAL REGULATOR, MARR FAMILY"/>
    <property type="match status" value="1"/>
</dbReference>
<proteinExistence type="predicted"/>
<dbReference type="GO" id="GO:0006950">
    <property type="term" value="P:response to stress"/>
    <property type="evidence" value="ECO:0007669"/>
    <property type="project" value="TreeGrafter"/>
</dbReference>
<keyword evidence="3" id="KW-1185">Reference proteome</keyword>
<dbReference type="SMART" id="SM00347">
    <property type="entry name" value="HTH_MARR"/>
    <property type="match status" value="1"/>
</dbReference>
<feature type="domain" description="HTH marR-type" evidence="1">
    <location>
        <begin position="2"/>
        <end position="132"/>
    </location>
</feature>
<dbReference type="AlphaFoldDB" id="K7QZ15"/>
<dbReference type="STRING" id="751945.Theos_0982"/>